<evidence type="ECO:0000256" key="3">
    <source>
        <dbReference type="ARBA" id="ARBA00022452"/>
    </source>
</evidence>
<evidence type="ECO:0000256" key="9">
    <source>
        <dbReference type="RuleBase" id="RU003357"/>
    </source>
</evidence>
<organism evidence="13 14">
    <name type="scientific">Sulfurovum xiamenensis</name>
    <dbReference type="NCBI Taxonomy" id="3019066"/>
    <lineage>
        <taxon>Bacteria</taxon>
        <taxon>Pseudomonadati</taxon>
        <taxon>Campylobacterota</taxon>
        <taxon>Epsilonproteobacteria</taxon>
        <taxon>Campylobacterales</taxon>
        <taxon>Sulfurovaceae</taxon>
        <taxon>Sulfurovum</taxon>
    </lineage>
</organism>
<feature type="domain" description="TonB-dependent receptor-like beta-barrel" evidence="11">
    <location>
        <begin position="232"/>
        <end position="603"/>
    </location>
</feature>
<keyword evidence="3 8" id="KW-1134">Transmembrane beta strand</keyword>
<name>A0ABT7QP12_9BACT</name>
<protein>
    <submittedName>
        <fullName evidence="13">TonB-dependent receptor</fullName>
    </submittedName>
</protein>
<reference evidence="13" key="1">
    <citation type="submission" date="2023-01" db="EMBL/GenBank/DDBJ databases">
        <title>Sulfurovum sp. XTW-4 genome assembly.</title>
        <authorList>
            <person name="Wang J."/>
        </authorList>
    </citation>
    <scope>NUCLEOTIDE SEQUENCE</scope>
    <source>
        <strain evidence="13">XTW-4</strain>
    </source>
</reference>
<keyword evidence="10" id="KW-0732">Signal</keyword>
<proteinExistence type="inferred from homology"/>
<dbReference type="InterPro" id="IPR039426">
    <property type="entry name" value="TonB-dep_rcpt-like"/>
</dbReference>
<evidence type="ECO:0000256" key="4">
    <source>
        <dbReference type="ARBA" id="ARBA00022692"/>
    </source>
</evidence>
<dbReference type="PROSITE" id="PS52016">
    <property type="entry name" value="TONB_DEPENDENT_REC_3"/>
    <property type="match status" value="1"/>
</dbReference>
<accession>A0ABT7QP12</accession>
<dbReference type="InterPro" id="IPR037066">
    <property type="entry name" value="Plug_dom_sf"/>
</dbReference>
<dbReference type="PANTHER" id="PTHR30069:SF27">
    <property type="entry name" value="BLL4766 PROTEIN"/>
    <property type="match status" value="1"/>
</dbReference>
<comment type="subcellular location">
    <subcellularLocation>
        <location evidence="1 8">Cell outer membrane</location>
        <topology evidence="1 8">Multi-pass membrane protein</topology>
    </subcellularLocation>
</comment>
<feature type="chain" id="PRO_5046705459" evidence="10">
    <location>
        <begin position="22"/>
        <end position="634"/>
    </location>
</feature>
<evidence type="ECO:0000256" key="8">
    <source>
        <dbReference type="PROSITE-ProRule" id="PRU01360"/>
    </source>
</evidence>
<dbReference type="Pfam" id="PF00593">
    <property type="entry name" value="TonB_dep_Rec_b-barrel"/>
    <property type="match status" value="1"/>
</dbReference>
<evidence type="ECO:0000259" key="12">
    <source>
        <dbReference type="Pfam" id="PF07715"/>
    </source>
</evidence>
<dbReference type="InterPro" id="IPR012910">
    <property type="entry name" value="Plug_dom"/>
</dbReference>
<feature type="domain" description="TonB-dependent receptor plug" evidence="12">
    <location>
        <begin position="39"/>
        <end position="147"/>
    </location>
</feature>
<keyword evidence="5 9" id="KW-0798">TonB box</keyword>
<sequence>MTFKSLSLITATLLLTTPNYAEELENITITSTSFEISELDAPSSVDVYTHDDIEASNSDDIFQFLNEQTSVTSMPSYSNPFIQNLDLRGYGLANGYQNIVITVDGRRMNNIDNVPQLLSAIPLEDIEQIEILKGGSSVRYGDGANAGSINIITKTNSKNYVKSYMGSQGRKFGAINLSHQFDNLIVKGYMDYFKSDGLKQDERYSKNKFVSMKYFPTDTLELSLKRSFAKMQTKYPNPITLDDFNNNIEKDNGFNEQYLSSYVTSMGLTYDITPNLSLDLNYNDENKKSEYISPYPAVFHYKYKSLVSQLKYTNEQTKILLGFELFNGDRQSTTDTTSKDNQAFFISAAHTYDKSSINIGARYEKVTYNHTPTSGADFDQKESLQGYNLGYNYKLNNTQSLFVNFDRAYQAPNIDNFFAFNWSTFALDFNPDIKPMKTDTLSVGLNAIDPKNKLKITLFGTKLKDEIYYYNSGSWLTSINTNIDKSYKYGLELFDKYNINENFYTSVNYRYVIAKIDSEDEADHAYDGKYLPGVSKHNVTLNLGTTFGKFSGVLSHTYKSKAYASDDFENNFSQKQKAYNSTNLSLKYTLSQYAELFAKAENIFDQKNGIWISDDVIYPINFETIYYAGIKVKF</sequence>
<keyword evidence="7 8" id="KW-0998">Cell outer membrane</keyword>
<keyword evidence="4 8" id="KW-0812">Transmembrane</keyword>
<dbReference type="PANTHER" id="PTHR30069">
    <property type="entry name" value="TONB-DEPENDENT OUTER MEMBRANE RECEPTOR"/>
    <property type="match status" value="1"/>
</dbReference>
<keyword evidence="13" id="KW-0675">Receptor</keyword>
<evidence type="ECO:0000256" key="2">
    <source>
        <dbReference type="ARBA" id="ARBA00022448"/>
    </source>
</evidence>
<evidence type="ECO:0000256" key="6">
    <source>
        <dbReference type="ARBA" id="ARBA00023136"/>
    </source>
</evidence>
<feature type="signal peptide" evidence="10">
    <location>
        <begin position="1"/>
        <end position="21"/>
    </location>
</feature>
<dbReference type="Gene3D" id="2.40.170.20">
    <property type="entry name" value="TonB-dependent receptor, beta-barrel domain"/>
    <property type="match status" value="1"/>
</dbReference>
<evidence type="ECO:0000313" key="14">
    <source>
        <dbReference type="Proteomes" id="UP001169066"/>
    </source>
</evidence>
<dbReference type="InterPro" id="IPR036942">
    <property type="entry name" value="Beta-barrel_TonB_sf"/>
</dbReference>
<comment type="caution">
    <text evidence="13">The sequence shown here is derived from an EMBL/GenBank/DDBJ whole genome shotgun (WGS) entry which is preliminary data.</text>
</comment>
<keyword evidence="6 8" id="KW-0472">Membrane</keyword>
<dbReference type="RefSeq" id="WP_289400789.1">
    <property type="nucleotide sequence ID" value="NZ_JAQIBC010000001.1"/>
</dbReference>
<comment type="similarity">
    <text evidence="8 9">Belongs to the TonB-dependent receptor family.</text>
</comment>
<dbReference type="InterPro" id="IPR000531">
    <property type="entry name" value="Beta-barrel_TonB"/>
</dbReference>
<evidence type="ECO:0000256" key="1">
    <source>
        <dbReference type="ARBA" id="ARBA00004571"/>
    </source>
</evidence>
<dbReference type="Gene3D" id="2.170.130.10">
    <property type="entry name" value="TonB-dependent receptor, plug domain"/>
    <property type="match status" value="1"/>
</dbReference>
<keyword evidence="14" id="KW-1185">Reference proteome</keyword>
<evidence type="ECO:0000259" key="11">
    <source>
        <dbReference type="Pfam" id="PF00593"/>
    </source>
</evidence>
<gene>
    <name evidence="13" type="ORF">PF327_00180</name>
</gene>
<evidence type="ECO:0000256" key="10">
    <source>
        <dbReference type="SAM" id="SignalP"/>
    </source>
</evidence>
<evidence type="ECO:0000256" key="7">
    <source>
        <dbReference type="ARBA" id="ARBA00023237"/>
    </source>
</evidence>
<keyword evidence="2 8" id="KW-0813">Transport</keyword>
<evidence type="ECO:0000256" key="5">
    <source>
        <dbReference type="ARBA" id="ARBA00023077"/>
    </source>
</evidence>
<dbReference type="EMBL" id="JAQIBC010000001">
    <property type="protein sequence ID" value="MDM5262619.1"/>
    <property type="molecule type" value="Genomic_DNA"/>
</dbReference>
<dbReference type="SUPFAM" id="SSF56935">
    <property type="entry name" value="Porins"/>
    <property type="match status" value="1"/>
</dbReference>
<dbReference type="Pfam" id="PF07715">
    <property type="entry name" value="Plug"/>
    <property type="match status" value="1"/>
</dbReference>
<evidence type="ECO:0000313" key="13">
    <source>
        <dbReference type="EMBL" id="MDM5262619.1"/>
    </source>
</evidence>
<dbReference type="Proteomes" id="UP001169066">
    <property type="component" value="Unassembled WGS sequence"/>
</dbReference>